<evidence type="ECO:0000256" key="6">
    <source>
        <dbReference type="ARBA" id="ARBA00022737"/>
    </source>
</evidence>
<dbReference type="RefSeq" id="XP_055882016.1">
    <property type="nucleotide sequence ID" value="XM_056026041.1"/>
</dbReference>
<sequence length="486" mass="55619">MDINPEELLRRRRDLTLEQLRQSQRQLVREIQDRYNELGIAVDHLRSYFSHDDSDEDHDNSSSTKMKCKQRNKQCSKFNKIARPLSSETPRILRDREYGHLTSSKHDNNISKFYSDNLRDFVSQHLPSILKEKEMNLGTINKIFASKWLNDSQVVVGTKCNKLMVMDVRNNNLVHIQSLKSTKESIPAECPCGIHSIAINPSRTLLATGAQNTNDLAVYELPTFDPLCVGEQAHKDWIFDMDWVDDEHVITGSRDSSLALWCVDSQGLSTESAGEPHMHGHRVIVPFTAKMCNQAHRVRALTLGRKRGVMGVLSMNAKFHFWDIQTFRQLESVDLTWKRENVCTASSEEMGLFAVGSQAYVTLLDQRSGGEVKSTWLQIPSRHGERGIRSLSFNQNMITIGTGDGRVLFFDMRISKFLYNIDNEYCELQAGNGWLRYDANYREHFNQCQYPNAIYTHCYDENKVRLFAAGGPLPAGLYGNYAGLFY</sequence>
<evidence type="ECO:0000313" key="13">
    <source>
        <dbReference type="RefSeq" id="XP_055881989.1"/>
    </source>
</evidence>
<dbReference type="GO" id="GO:0005737">
    <property type="term" value="C:cytoplasm"/>
    <property type="evidence" value="ECO:0007669"/>
    <property type="project" value="UniProtKB-SubCell"/>
</dbReference>
<evidence type="ECO:0000256" key="4">
    <source>
        <dbReference type="ARBA" id="ARBA00022490"/>
    </source>
</evidence>
<dbReference type="PROSITE" id="PS50082">
    <property type="entry name" value="WD_REPEATS_2"/>
    <property type="match status" value="1"/>
</dbReference>
<evidence type="ECO:0000313" key="14">
    <source>
        <dbReference type="RefSeq" id="XP_055881999.1"/>
    </source>
</evidence>
<evidence type="ECO:0000256" key="2">
    <source>
        <dbReference type="ARBA" id="ARBA00004496"/>
    </source>
</evidence>
<dbReference type="PANTHER" id="PTHR19860">
    <property type="entry name" value="DDB1- AND CUL4-ASSOCIATED FACTOR 12-RELATED"/>
    <property type="match status" value="1"/>
</dbReference>
<dbReference type="SMART" id="SM00320">
    <property type="entry name" value="WD40"/>
    <property type="match status" value="3"/>
</dbReference>
<gene>
    <name evidence="13 14 15 16" type="primary">LOC106061772</name>
</gene>
<comment type="pathway">
    <text evidence="3">Protein modification; protein ubiquitination.</text>
</comment>
<dbReference type="Pfam" id="PF23760">
    <property type="entry name" value="Beta-prop_DCAF12"/>
    <property type="match status" value="1"/>
</dbReference>
<evidence type="ECO:0000256" key="10">
    <source>
        <dbReference type="PROSITE-ProRule" id="PRU00221"/>
    </source>
</evidence>
<feature type="domain" description="DDB1- and CUL4-associated factor 12 beta-propeller" evidence="11">
    <location>
        <begin position="126"/>
        <end position="485"/>
    </location>
</feature>
<keyword evidence="7" id="KW-0833">Ubl conjugation pathway</keyword>
<dbReference type="SUPFAM" id="SSF50978">
    <property type="entry name" value="WD40 repeat-like"/>
    <property type="match status" value="1"/>
</dbReference>
<keyword evidence="6" id="KW-0677">Repeat</keyword>
<dbReference type="OMA" id="GGEQYGW"/>
<dbReference type="InterPro" id="IPR036322">
    <property type="entry name" value="WD40_repeat_dom_sf"/>
</dbReference>
<name>A0A9W3A477_BIOGL</name>
<evidence type="ECO:0000256" key="8">
    <source>
        <dbReference type="ARBA" id="ARBA00023242"/>
    </source>
</evidence>
<dbReference type="PANTHER" id="PTHR19860:SF16">
    <property type="entry name" value="DDB1- AND CUL4-ASSOCIATED FACTOR 12"/>
    <property type="match status" value="1"/>
</dbReference>
<evidence type="ECO:0000313" key="15">
    <source>
        <dbReference type="RefSeq" id="XP_055882008.1"/>
    </source>
</evidence>
<protein>
    <submittedName>
        <fullName evidence="13 14">DDB1- and CUL4-associated factor 12-like</fullName>
    </submittedName>
</protein>
<comment type="subcellular location">
    <subcellularLocation>
        <location evidence="2">Cytoplasm</location>
    </subcellularLocation>
    <subcellularLocation>
        <location evidence="1">Nucleus</location>
    </subcellularLocation>
</comment>
<keyword evidence="8" id="KW-0539">Nucleus</keyword>
<evidence type="ECO:0000256" key="9">
    <source>
        <dbReference type="ARBA" id="ARBA00038022"/>
    </source>
</evidence>
<dbReference type="AlphaFoldDB" id="A0A9W3A477"/>
<dbReference type="InterPro" id="IPR001680">
    <property type="entry name" value="WD40_rpt"/>
</dbReference>
<evidence type="ECO:0000256" key="1">
    <source>
        <dbReference type="ARBA" id="ARBA00004123"/>
    </source>
</evidence>
<reference evidence="13 14" key="1">
    <citation type="submission" date="2025-04" db="UniProtKB">
        <authorList>
            <consortium name="RefSeq"/>
        </authorList>
    </citation>
    <scope>IDENTIFICATION</scope>
</reference>
<dbReference type="InterPro" id="IPR051191">
    <property type="entry name" value="DCAF12"/>
</dbReference>
<dbReference type="RefSeq" id="XP_055881999.1">
    <property type="nucleotide sequence ID" value="XM_056026024.1"/>
</dbReference>
<dbReference type="InterPro" id="IPR056151">
    <property type="entry name" value="Beta-prop_DCAF12"/>
</dbReference>
<dbReference type="OrthoDB" id="9610195at2759"/>
<evidence type="ECO:0000256" key="7">
    <source>
        <dbReference type="ARBA" id="ARBA00022786"/>
    </source>
</evidence>
<dbReference type="Gene3D" id="2.130.10.10">
    <property type="entry name" value="YVTN repeat-like/Quinoprotein amine dehydrogenase"/>
    <property type="match status" value="2"/>
</dbReference>
<feature type="repeat" description="WD" evidence="10">
    <location>
        <begin position="231"/>
        <end position="261"/>
    </location>
</feature>
<evidence type="ECO:0000256" key="5">
    <source>
        <dbReference type="ARBA" id="ARBA00022574"/>
    </source>
</evidence>
<dbReference type="GO" id="GO:0005634">
    <property type="term" value="C:nucleus"/>
    <property type="evidence" value="ECO:0007669"/>
    <property type="project" value="UniProtKB-SubCell"/>
</dbReference>
<keyword evidence="12" id="KW-1185">Reference proteome</keyword>
<dbReference type="Proteomes" id="UP001165740">
    <property type="component" value="Chromosome 1"/>
</dbReference>
<accession>A0A9W3A477</accession>
<evidence type="ECO:0000259" key="11">
    <source>
        <dbReference type="Pfam" id="PF23760"/>
    </source>
</evidence>
<keyword evidence="4" id="KW-0963">Cytoplasm</keyword>
<dbReference type="InterPro" id="IPR015943">
    <property type="entry name" value="WD40/YVTN_repeat-like_dom_sf"/>
</dbReference>
<dbReference type="GeneID" id="106061772"/>
<evidence type="ECO:0000313" key="12">
    <source>
        <dbReference type="Proteomes" id="UP001165740"/>
    </source>
</evidence>
<dbReference type="RefSeq" id="XP_055881989.1">
    <property type="nucleotide sequence ID" value="XM_056026014.1"/>
</dbReference>
<dbReference type="GO" id="GO:0080008">
    <property type="term" value="C:Cul4-RING E3 ubiquitin ligase complex"/>
    <property type="evidence" value="ECO:0007669"/>
    <property type="project" value="TreeGrafter"/>
</dbReference>
<comment type="similarity">
    <text evidence="9">Belongs to the WD repeat DCAF12 family.</text>
</comment>
<keyword evidence="5 10" id="KW-0853">WD repeat</keyword>
<evidence type="ECO:0000313" key="16">
    <source>
        <dbReference type="RefSeq" id="XP_055882016.1"/>
    </source>
</evidence>
<evidence type="ECO:0000256" key="3">
    <source>
        <dbReference type="ARBA" id="ARBA00004906"/>
    </source>
</evidence>
<dbReference type="RefSeq" id="XP_055882008.1">
    <property type="nucleotide sequence ID" value="XM_056026033.1"/>
</dbReference>
<proteinExistence type="inferred from homology"/>
<organism evidence="12 13">
    <name type="scientific">Biomphalaria glabrata</name>
    <name type="common">Bloodfluke planorb</name>
    <name type="synonym">Freshwater snail</name>
    <dbReference type="NCBI Taxonomy" id="6526"/>
    <lineage>
        <taxon>Eukaryota</taxon>
        <taxon>Metazoa</taxon>
        <taxon>Spiralia</taxon>
        <taxon>Lophotrochozoa</taxon>
        <taxon>Mollusca</taxon>
        <taxon>Gastropoda</taxon>
        <taxon>Heterobranchia</taxon>
        <taxon>Euthyneura</taxon>
        <taxon>Panpulmonata</taxon>
        <taxon>Hygrophila</taxon>
        <taxon>Lymnaeoidea</taxon>
        <taxon>Planorbidae</taxon>
        <taxon>Biomphalaria</taxon>
    </lineage>
</organism>